<comment type="caution">
    <text evidence="2">The sequence shown here is derived from an EMBL/GenBank/DDBJ whole genome shotgun (WGS) entry which is preliminary data.</text>
</comment>
<dbReference type="RefSeq" id="WP_119751590.1">
    <property type="nucleotide sequence ID" value="NZ_QZCG01000016.1"/>
</dbReference>
<protein>
    <submittedName>
        <fullName evidence="2">Uncharacterized protein</fullName>
    </submittedName>
</protein>
<sequence length="431" mass="45768">MNDFSTRRETDGIAAACQQGNIFFVGNPENLSCPDLRGHVGGSSTPNLPMNSVETLLNDLSGTLQSVHLDVKGRPYTLLRGSKDFGQCLRPDQLQVRIGLASPPPPAPPPPFQPDPEAMARARGEGVPHVPIGQVSSARLPGQMGSIPRGHEMNALDVLSELRQHEYAENREAANEHAITAIEVDPEFGAPPGGDGTKNVEELDDGDTRWLSETVQSYVKRIGGVAIKVGVILSVQEHRTFLREMGFTKARFYRMANGTRMVAFHGNNRLRSMITGTRYGMGGLTGKNVTLLNTAFQTPAGNAASAVKNLGKKAGVIGLVFVAGVDIAAHYSQPEHERELSDLLVDLILDLSMAVVSAVAGAIVAGAAIAASTVAAPVVLFVAAGIGVSVAVGWALGKAVSYMGLRESMKNALRNTNGERDEIYRGMMTAP</sequence>
<dbReference type="EMBL" id="QZCG01000016">
    <property type="protein sequence ID" value="RJE82361.1"/>
    <property type="molecule type" value="Genomic_DNA"/>
</dbReference>
<dbReference type="OrthoDB" id="7798885at2"/>
<accession>A0A418SN27</accession>
<feature type="transmembrane region" description="Helical" evidence="1">
    <location>
        <begin position="314"/>
        <end position="331"/>
    </location>
</feature>
<evidence type="ECO:0000313" key="2">
    <source>
        <dbReference type="EMBL" id="RJE82361.1"/>
    </source>
</evidence>
<name>A0A418SN27_9RHOB</name>
<organism evidence="2 3">
    <name type="scientific">Paracoccus onubensis</name>
    <dbReference type="NCBI Taxonomy" id="1675788"/>
    <lineage>
        <taxon>Bacteria</taxon>
        <taxon>Pseudomonadati</taxon>
        <taxon>Pseudomonadota</taxon>
        <taxon>Alphaproteobacteria</taxon>
        <taxon>Rhodobacterales</taxon>
        <taxon>Paracoccaceae</taxon>
        <taxon>Paracoccus</taxon>
    </lineage>
</organism>
<feature type="transmembrane region" description="Helical" evidence="1">
    <location>
        <begin position="375"/>
        <end position="396"/>
    </location>
</feature>
<reference evidence="3" key="1">
    <citation type="submission" date="2018-09" db="EMBL/GenBank/DDBJ databases">
        <title>Acidovorax cavernicola nov. sp. isolated from Gruta de las Maravillas (Aracena, Spain).</title>
        <authorList>
            <person name="Jurado V."/>
            <person name="Gutierrez-Patricio S."/>
            <person name="Gonzalez-Pimentel J.L."/>
            <person name="Miller A.Z."/>
            <person name="Laiz L."/>
            <person name="Saiz-Jimenez C."/>
        </authorList>
    </citation>
    <scope>NUCLEOTIDE SEQUENCE [LARGE SCALE GENOMIC DNA]</scope>
    <source>
        <strain evidence="3">1011MAR3C25</strain>
    </source>
</reference>
<dbReference type="AlphaFoldDB" id="A0A418SN27"/>
<evidence type="ECO:0000256" key="1">
    <source>
        <dbReference type="SAM" id="Phobius"/>
    </source>
</evidence>
<keyword evidence="1" id="KW-0472">Membrane</keyword>
<proteinExistence type="predicted"/>
<keyword evidence="3" id="KW-1185">Reference proteome</keyword>
<feature type="transmembrane region" description="Helical" evidence="1">
    <location>
        <begin position="343"/>
        <end position="369"/>
    </location>
</feature>
<dbReference type="Proteomes" id="UP000284202">
    <property type="component" value="Unassembled WGS sequence"/>
</dbReference>
<gene>
    <name evidence="2" type="ORF">D3P04_19680</name>
</gene>
<evidence type="ECO:0000313" key="3">
    <source>
        <dbReference type="Proteomes" id="UP000284202"/>
    </source>
</evidence>
<keyword evidence="1" id="KW-1133">Transmembrane helix</keyword>
<keyword evidence="1" id="KW-0812">Transmembrane</keyword>